<feature type="transmembrane region" description="Helical" evidence="6">
    <location>
        <begin position="184"/>
        <end position="203"/>
    </location>
</feature>
<gene>
    <name evidence="7" type="ORF">BDK92_1242</name>
</gene>
<evidence type="ECO:0000256" key="1">
    <source>
        <dbReference type="ARBA" id="ARBA00004651"/>
    </source>
</evidence>
<sequence>MVAGLLAGYGVAIPFGAISVLVVALTARTSFQVGAGAGLGVAVADGLYAGVAVLGGTALAGVIGPVAGPLRLLAVVILLALAAQTVVRAVRQYRDPSTPVRDGRGLTTPVRAFGGVLALTLLNPTTILYFGALILGRQASAPFTPGDAAIFVVAVLAASASWQLLVAGGGSLLGRALASPRGRLGTALGSSALIVLLALRLLLSD</sequence>
<feature type="transmembrane region" description="Helical" evidence="6">
    <location>
        <begin position="39"/>
        <end position="64"/>
    </location>
</feature>
<keyword evidence="2" id="KW-1003">Cell membrane</keyword>
<dbReference type="GO" id="GO:0006865">
    <property type="term" value="P:amino acid transport"/>
    <property type="evidence" value="ECO:0007669"/>
    <property type="project" value="InterPro"/>
</dbReference>
<dbReference type="GO" id="GO:0005886">
    <property type="term" value="C:plasma membrane"/>
    <property type="evidence" value="ECO:0007669"/>
    <property type="project" value="UniProtKB-SubCell"/>
</dbReference>
<evidence type="ECO:0000256" key="5">
    <source>
        <dbReference type="ARBA" id="ARBA00023136"/>
    </source>
</evidence>
<keyword evidence="4 6" id="KW-1133">Transmembrane helix</keyword>
<dbReference type="OrthoDB" id="5149571at2"/>
<dbReference type="EMBL" id="RBKT01000001">
    <property type="protein sequence ID" value="RKR86970.1"/>
    <property type="molecule type" value="Genomic_DNA"/>
</dbReference>
<keyword evidence="5 6" id="KW-0472">Membrane</keyword>
<evidence type="ECO:0000256" key="6">
    <source>
        <dbReference type="SAM" id="Phobius"/>
    </source>
</evidence>
<keyword evidence="8" id="KW-1185">Reference proteome</keyword>
<reference evidence="7 8" key="1">
    <citation type="submission" date="2018-10" db="EMBL/GenBank/DDBJ databases">
        <title>Sequencing the genomes of 1000 actinobacteria strains.</title>
        <authorList>
            <person name="Klenk H.-P."/>
        </authorList>
    </citation>
    <scope>NUCLEOTIDE SEQUENCE [LARGE SCALE GENOMIC DNA]</scope>
    <source>
        <strain evidence="7 8">DSM 45175</strain>
    </source>
</reference>
<keyword evidence="3 6" id="KW-0812">Transmembrane</keyword>
<evidence type="ECO:0000313" key="7">
    <source>
        <dbReference type="EMBL" id="RKR86970.1"/>
    </source>
</evidence>
<dbReference type="Proteomes" id="UP000277671">
    <property type="component" value="Unassembled WGS sequence"/>
</dbReference>
<feature type="transmembrane region" description="Helical" evidence="6">
    <location>
        <begin position="70"/>
        <end position="91"/>
    </location>
</feature>
<comment type="caution">
    <text evidence="7">The sequence shown here is derived from an EMBL/GenBank/DDBJ whole genome shotgun (WGS) entry which is preliminary data.</text>
</comment>
<feature type="transmembrane region" description="Helical" evidence="6">
    <location>
        <begin position="148"/>
        <end position="172"/>
    </location>
</feature>
<feature type="transmembrane region" description="Helical" evidence="6">
    <location>
        <begin position="112"/>
        <end position="136"/>
    </location>
</feature>
<dbReference type="Pfam" id="PF01810">
    <property type="entry name" value="LysE"/>
    <property type="match status" value="1"/>
</dbReference>
<evidence type="ECO:0000313" key="8">
    <source>
        <dbReference type="Proteomes" id="UP000277671"/>
    </source>
</evidence>
<name>A0A495JD75_9ACTN</name>
<organism evidence="7 8">
    <name type="scientific">Micromonospora pisi</name>
    <dbReference type="NCBI Taxonomy" id="589240"/>
    <lineage>
        <taxon>Bacteria</taxon>
        <taxon>Bacillati</taxon>
        <taxon>Actinomycetota</taxon>
        <taxon>Actinomycetes</taxon>
        <taxon>Micromonosporales</taxon>
        <taxon>Micromonosporaceae</taxon>
        <taxon>Micromonospora</taxon>
    </lineage>
</organism>
<comment type="subcellular location">
    <subcellularLocation>
        <location evidence="1">Cell membrane</location>
        <topology evidence="1">Multi-pass membrane protein</topology>
    </subcellularLocation>
</comment>
<evidence type="ECO:0000256" key="3">
    <source>
        <dbReference type="ARBA" id="ARBA00022692"/>
    </source>
</evidence>
<dbReference type="InterPro" id="IPR001123">
    <property type="entry name" value="LeuE-type"/>
</dbReference>
<evidence type="ECO:0000256" key="4">
    <source>
        <dbReference type="ARBA" id="ARBA00022989"/>
    </source>
</evidence>
<accession>A0A495JD75</accession>
<proteinExistence type="predicted"/>
<dbReference type="AlphaFoldDB" id="A0A495JD75"/>
<protein>
    <submittedName>
        <fullName evidence="7">Arginine exporter protein ArgO</fullName>
    </submittedName>
</protein>
<feature type="transmembrane region" description="Helical" evidence="6">
    <location>
        <begin position="6"/>
        <end position="27"/>
    </location>
</feature>
<evidence type="ECO:0000256" key="2">
    <source>
        <dbReference type="ARBA" id="ARBA00022475"/>
    </source>
</evidence>